<dbReference type="InterPro" id="IPR017855">
    <property type="entry name" value="SMAD-like_dom_sf"/>
</dbReference>
<dbReference type="GO" id="GO:0005634">
    <property type="term" value="C:nucleus"/>
    <property type="evidence" value="ECO:0007669"/>
    <property type="project" value="UniProtKB-SubCell"/>
</dbReference>
<gene>
    <name evidence="9" type="ORF">P5673_017842</name>
</gene>
<dbReference type="InterPro" id="IPR036390">
    <property type="entry name" value="WH_DNA-bd_sf"/>
</dbReference>
<evidence type="ECO:0000256" key="4">
    <source>
        <dbReference type="ARBA" id="ARBA00023159"/>
    </source>
</evidence>
<keyword evidence="6" id="KW-0539">Nucleus</keyword>
<dbReference type="GO" id="GO:0000981">
    <property type="term" value="F:DNA-binding transcription factor activity, RNA polymerase II-specific"/>
    <property type="evidence" value="ECO:0007669"/>
    <property type="project" value="TreeGrafter"/>
</dbReference>
<keyword evidence="3" id="KW-0238">DNA-binding</keyword>
<dbReference type="Gene3D" id="1.10.10.10">
    <property type="entry name" value="Winged helix-like DNA-binding domain superfamily/Winged helix DNA-binding domain"/>
    <property type="match status" value="2"/>
</dbReference>
<organism evidence="9 10">
    <name type="scientific">Acropora cervicornis</name>
    <name type="common">Staghorn coral</name>
    <dbReference type="NCBI Taxonomy" id="6130"/>
    <lineage>
        <taxon>Eukaryota</taxon>
        <taxon>Metazoa</taxon>
        <taxon>Cnidaria</taxon>
        <taxon>Anthozoa</taxon>
        <taxon>Hexacorallia</taxon>
        <taxon>Scleractinia</taxon>
        <taxon>Astrocoeniina</taxon>
        <taxon>Acroporidae</taxon>
        <taxon>Acropora</taxon>
    </lineage>
</organism>
<comment type="subcellular location">
    <subcellularLocation>
        <location evidence="1">Nucleus</location>
    </subcellularLocation>
</comment>
<dbReference type="PROSITE" id="PS51507">
    <property type="entry name" value="IRF_2"/>
    <property type="match status" value="2"/>
</dbReference>
<dbReference type="SUPFAM" id="SSF46785">
    <property type="entry name" value="Winged helix' DNA-binding domain"/>
    <property type="match status" value="2"/>
</dbReference>
<dbReference type="AlphaFoldDB" id="A0AAD9QF57"/>
<keyword evidence="5" id="KW-0804">Transcription</keyword>
<dbReference type="SMART" id="SM00348">
    <property type="entry name" value="IRF"/>
    <property type="match status" value="2"/>
</dbReference>
<evidence type="ECO:0000256" key="3">
    <source>
        <dbReference type="ARBA" id="ARBA00023125"/>
    </source>
</evidence>
<proteinExistence type="predicted"/>
<reference evidence="9" key="2">
    <citation type="journal article" date="2023" name="Science">
        <title>Genomic signatures of disease resistance in endangered staghorn corals.</title>
        <authorList>
            <person name="Vollmer S.V."/>
            <person name="Selwyn J.D."/>
            <person name="Despard B.A."/>
            <person name="Roesel C.L."/>
        </authorList>
    </citation>
    <scope>NUCLEOTIDE SEQUENCE</scope>
    <source>
        <strain evidence="9">K2</strain>
    </source>
</reference>
<evidence type="ECO:0000256" key="5">
    <source>
        <dbReference type="ARBA" id="ARBA00023163"/>
    </source>
</evidence>
<evidence type="ECO:0000313" key="10">
    <source>
        <dbReference type="Proteomes" id="UP001249851"/>
    </source>
</evidence>
<keyword evidence="10" id="KW-1185">Reference proteome</keyword>
<feature type="domain" description="IRF tryptophan pentad repeat" evidence="8">
    <location>
        <begin position="241"/>
        <end position="348"/>
    </location>
</feature>
<dbReference type="Proteomes" id="UP001249851">
    <property type="component" value="Unassembled WGS sequence"/>
</dbReference>
<dbReference type="GO" id="GO:0000978">
    <property type="term" value="F:RNA polymerase II cis-regulatory region sequence-specific DNA binding"/>
    <property type="evidence" value="ECO:0007669"/>
    <property type="project" value="TreeGrafter"/>
</dbReference>
<dbReference type="Pfam" id="PF00605">
    <property type="entry name" value="IRF"/>
    <property type="match status" value="2"/>
</dbReference>
<feature type="compositionally biased region" description="Basic and acidic residues" evidence="7">
    <location>
        <begin position="362"/>
        <end position="373"/>
    </location>
</feature>
<evidence type="ECO:0000259" key="8">
    <source>
        <dbReference type="PROSITE" id="PS51507"/>
    </source>
</evidence>
<evidence type="ECO:0000256" key="6">
    <source>
        <dbReference type="ARBA" id="ARBA00023242"/>
    </source>
</evidence>
<dbReference type="GO" id="GO:0045944">
    <property type="term" value="P:positive regulation of transcription by RNA polymerase II"/>
    <property type="evidence" value="ECO:0007669"/>
    <property type="project" value="UniProtKB-ARBA"/>
</dbReference>
<feature type="domain" description="IRF tryptophan pentad repeat" evidence="8">
    <location>
        <begin position="5"/>
        <end position="112"/>
    </location>
</feature>
<evidence type="ECO:0000313" key="9">
    <source>
        <dbReference type="EMBL" id="KAK2559750.1"/>
    </source>
</evidence>
<dbReference type="Pfam" id="PF10401">
    <property type="entry name" value="IRF-3"/>
    <property type="match status" value="1"/>
</dbReference>
<keyword evidence="2" id="KW-0805">Transcription regulation</keyword>
<reference evidence="9" key="1">
    <citation type="journal article" date="2023" name="G3 (Bethesda)">
        <title>Whole genome assembly and annotation of the endangered Caribbean coral Acropora cervicornis.</title>
        <authorList>
            <person name="Selwyn J.D."/>
            <person name="Vollmer S.V."/>
        </authorList>
    </citation>
    <scope>NUCLEOTIDE SEQUENCE</scope>
    <source>
        <strain evidence="9">K2</strain>
    </source>
</reference>
<evidence type="ECO:0000256" key="7">
    <source>
        <dbReference type="SAM" id="MobiDB-lite"/>
    </source>
</evidence>
<dbReference type="GO" id="GO:0002376">
    <property type="term" value="P:immune system process"/>
    <property type="evidence" value="ECO:0007669"/>
    <property type="project" value="TreeGrafter"/>
</dbReference>
<dbReference type="EMBL" id="JARQWQ010000039">
    <property type="protein sequence ID" value="KAK2559750.1"/>
    <property type="molecule type" value="Genomic_DNA"/>
</dbReference>
<comment type="caution">
    <text evidence="9">The sequence shown here is derived from an EMBL/GenBank/DDBJ whole genome shotgun (WGS) entry which is preliminary data.</text>
</comment>
<protein>
    <submittedName>
        <fullName evidence="9">Interferon regulatory factor 4</fullName>
    </submittedName>
</protein>
<dbReference type="InterPro" id="IPR001346">
    <property type="entry name" value="Interferon_reg_fact_DNA-bd_dom"/>
</dbReference>
<dbReference type="PANTHER" id="PTHR11949">
    <property type="entry name" value="INTERFERON REGULATORY FACTOR"/>
    <property type="match status" value="1"/>
</dbReference>
<evidence type="ECO:0000256" key="1">
    <source>
        <dbReference type="ARBA" id="ARBA00004123"/>
    </source>
</evidence>
<dbReference type="SMART" id="SM01243">
    <property type="entry name" value="IRF-3"/>
    <property type="match status" value="1"/>
</dbReference>
<dbReference type="FunFam" id="1.10.10.10:FF:000041">
    <property type="entry name" value="Interferon regulatory factor 4"/>
    <property type="match status" value="2"/>
</dbReference>
<keyword evidence="4" id="KW-0010">Activator</keyword>
<feature type="region of interest" description="Disordered" evidence="7">
    <location>
        <begin position="354"/>
        <end position="390"/>
    </location>
</feature>
<evidence type="ECO:0000256" key="2">
    <source>
        <dbReference type="ARBA" id="ARBA00023015"/>
    </source>
</evidence>
<dbReference type="InterPro" id="IPR019471">
    <property type="entry name" value="Interferon_reg_factor-3"/>
</dbReference>
<dbReference type="PRINTS" id="PR00267">
    <property type="entry name" value="INTFRNREGFCT"/>
</dbReference>
<accession>A0AAD9QF57</accession>
<dbReference type="PANTHER" id="PTHR11949:SF17">
    <property type="entry name" value="IRF TRYPTOPHAN PENTAD REPEAT DOMAIN-CONTAINING PROTEIN"/>
    <property type="match status" value="1"/>
</dbReference>
<name>A0AAD9QF57_ACRCE</name>
<dbReference type="CDD" id="cd00103">
    <property type="entry name" value="IRF"/>
    <property type="match status" value="2"/>
</dbReference>
<sequence length="777" mass="89041">MCSARRRLRPWLEDKINSGKIPGLCWRDREKKEFRVSWKHAGKPDFNYEKDAMLFKLWAEHTGKYHHGEPPHPSAWKTRFRCALHKMPDVIEVRVPHSLDEKDPYRVFRFTKKGGMSKRNPVMKSKSMVFRPPPKSDEVDFNIKLYDSPHPDRTDDSFVDSYDLNDITPTIPTFHLSDIMMADEAMTFGHGFPKQLPWLENHGESSSLMENGSVFGENTKIQGKRGSINEKLRAGVMYAERQRLRPWLEDKINSGKVPGLCWRDREKKEFRVSWKHAGKPDFNYEKDAMLFKLWAEHTGKYHDGESPDPSTWKTRFRCALHKMPDVVEVRVPHSLDEKDPYRVFRFTAKEGGMSKRNPVMKSKTEKNISERYHPYPGPKSHKTLVIRPPPESDDFSFKLYGCDDRYKDSPHPDSSDGSFSESCDLDAITPTIPTYHYSEIMMPDEGPIGSQPLLNSDNQRNCNGDFMNSGLPKQLSWLEYNAGKEFVQALLETNGLTANGSVFGENTQAIQQHFMTTNPGGLMNMKLWWGELVIPDESTAVPPSSCTHLNMDNGSLAAAAVIVFRLIVLFHFVMNKIISNDTDFSFKIRVFYGSHEVLSTETRLTEGERWIRFSYGSPQVLNATNMDGAKQINLPEVDSSYCQDILKVMSFLAPGILLEVTEDFDLMATRLALLRVFYSNGWETATKLEREKSTKVFDYKGKYLQALKLNRNGYCKYPLHDLTFYLGRADGSLVSIVVTHVKAKMSLHNEGEAVQQSLLQPNLSEKISTSLKQDCLY</sequence>
<dbReference type="InterPro" id="IPR036388">
    <property type="entry name" value="WH-like_DNA-bd_sf"/>
</dbReference>
<dbReference type="InterPro" id="IPR008984">
    <property type="entry name" value="SMAD_FHA_dom_sf"/>
</dbReference>
<dbReference type="Gene3D" id="2.60.200.10">
    <property type="match status" value="1"/>
</dbReference>
<dbReference type="SUPFAM" id="SSF49879">
    <property type="entry name" value="SMAD/FHA domain"/>
    <property type="match status" value="1"/>
</dbReference>